<gene>
    <name evidence="1" type="ORF">FAA86_18770</name>
</gene>
<evidence type="ECO:0000313" key="2">
    <source>
        <dbReference type="Proteomes" id="UP000307378"/>
    </source>
</evidence>
<dbReference type="RefSeq" id="WP_136542641.1">
    <property type="nucleotide sequence ID" value="NZ_STGU01000012.1"/>
</dbReference>
<evidence type="ECO:0000313" key="1">
    <source>
        <dbReference type="EMBL" id="THV32935.1"/>
    </source>
</evidence>
<reference evidence="1 2" key="1">
    <citation type="submission" date="2019-04" db="EMBL/GenBank/DDBJ databases">
        <title>genome sequence of strain W3.</title>
        <authorList>
            <person name="Gao J."/>
            <person name="Sun J."/>
        </authorList>
    </citation>
    <scope>NUCLEOTIDE SEQUENCE [LARGE SCALE GENOMIC DNA]</scope>
    <source>
        <strain evidence="1 2">W3</strain>
    </source>
</reference>
<dbReference type="EMBL" id="STGU01000012">
    <property type="protein sequence ID" value="THV32935.1"/>
    <property type="molecule type" value="Genomic_DNA"/>
</dbReference>
<proteinExistence type="predicted"/>
<protein>
    <submittedName>
        <fullName evidence="1">Uncharacterized protein</fullName>
    </submittedName>
</protein>
<organism evidence="1 2">
    <name type="scientific">Rhizobium rosettiformans W3</name>
    <dbReference type="NCBI Taxonomy" id="538378"/>
    <lineage>
        <taxon>Bacteria</taxon>
        <taxon>Pseudomonadati</taxon>
        <taxon>Pseudomonadota</taxon>
        <taxon>Alphaproteobacteria</taxon>
        <taxon>Hyphomicrobiales</taxon>
        <taxon>Rhizobiaceae</taxon>
        <taxon>Rhizobium/Agrobacterium group</taxon>
        <taxon>Rhizobium</taxon>
    </lineage>
</organism>
<sequence length="153" mass="17123">MPSPAGRIPYQLDQVLMLREPGLPPTTGDAMSTIFSLDEIDSYWTGKGLIVPQQFTVVTVVPGYPTLPAHIWPQVQADVVGPSEDYDKPLFYSTMGFRKSGMQENLILREQLFASGLKSLAVRFYSRAYNSQTFQPTSLPVDWYSFIAPALTR</sequence>
<comment type="caution">
    <text evidence="1">The sequence shown here is derived from an EMBL/GenBank/DDBJ whole genome shotgun (WGS) entry which is preliminary data.</text>
</comment>
<dbReference type="Proteomes" id="UP000307378">
    <property type="component" value="Unassembled WGS sequence"/>
</dbReference>
<accession>A0A4S8PT17</accession>
<name>A0A4S8PT17_9HYPH</name>
<dbReference type="AlphaFoldDB" id="A0A4S8PT17"/>